<dbReference type="Proteomes" id="UP000030401">
    <property type="component" value="Unassembled WGS sequence"/>
</dbReference>
<proteinExistence type="inferred from homology"/>
<evidence type="ECO:0000256" key="3">
    <source>
        <dbReference type="ARBA" id="ARBA00023082"/>
    </source>
</evidence>
<organism evidence="8 9">
    <name type="scientific">Pontibacillus litoralis JSM 072002</name>
    <dbReference type="NCBI Taxonomy" id="1385512"/>
    <lineage>
        <taxon>Bacteria</taxon>
        <taxon>Bacillati</taxon>
        <taxon>Bacillota</taxon>
        <taxon>Bacilli</taxon>
        <taxon>Bacillales</taxon>
        <taxon>Bacillaceae</taxon>
        <taxon>Pontibacillus</taxon>
    </lineage>
</organism>
<dbReference type="AlphaFoldDB" id="A0A0A5FZW8"/>
<dbReference type="Pfam" id="PF04542">
    <property type="entry name" value="Sigma70_r2"/>
    <property type="match status" value="1"/>
</dbReference>
<evidence type="ECO:0008006" key="10">
    <source>
        <dbReference type="Google" id="ProtNLM"/>
    </source>
</evidence>
<keyword evidence="3" id="KW-0731">Sigma factor</keyword>
<dbReference type="InterPro" id="IPR014284">
    <property type="entry name" value="RNA_pol_sigma-70_dom"/>
</dbReference>
<comment type="caution">
    <text evidence="8">The sequence shown here is derived from an EMBL/GenBank/DDBJ whole genome shotgun (WGS) entry which is preliminary data.</text>
</comment>
<dbReference type="Gene3D" id="1.10.1740.10">
    <property type="match status" value="1"/>
</dbReference>
<evidence type="ECO:0000259" key="7">
    <source>
        <dbReference type="Pfam" id="PF08281"/>
    </source>
</evidence>
<evidence type="ECO:0000256" key="5">
    <source>
        <dbReference type="ARBA" id="ARBA00023163"/>
    </source>
</evidence>
<dbReference type="EMBL" id="AVPG01000040">
    <property type="protein sequence ID" value="KGX84365.1"/>
    <property type="molecule type" value="Genomic_DNA"/>
</dbReference>
<dbReference type="InterPro" id="IPR013249">
    <property type="entry name" value="RNA_pol_sigma70_r4_t2"/>
</dbReference>
<feature type="domain" description="RNA polymerase sigma factor 70 region 4 type 2" evidence="7">
    <location>
        <begin position="109"/>
        <end position="151"/>
    </location>
</feature>
<accession>A0A0A5FZW8</accession>
<keyword evidence="5" id="KW-0804">Transcription</keyword>
<dbReference type="InterPro" id="IPR013324">
    <property type="entry name" value="RNA_pol_sigma_r3/r4-like"/>
</dbReference>
<dbReference type="Gene3D" id="1.10.10.10">
    <property type="entry name" value="Winged helix-like DNA-binding domain superfamily/Winged helix DNA-binding domain"/>
    <property type="match status" value="1"/>
</dbReference>
<dbReference type="InterPro" id="IPR036388">
    <property type="entry name" value="WH-like_DNA-bd_sf"/>
</dbReference>
<sequence>MGTFQKIENIYKENYWYLKRILLALTKDEFISEDIIQDIFSKLLKDPGQVKEINYLKSFLVACAKNAYIDYHRKQKPTLLEDDDIINNLLISYNDPESITQVNAQYSYILEKLNNLDKTILITKEYYGFKYEEISALVSLSPDAVKTRLFRITV</sequence>
<dbReference type="RefSeq" id="WP_036836350.1">
    <property type="nucleotide sequence ID" value="NZ_AVPG01000040.1"/>
</dbReference>
<keyword evidence="2" id="KW-0805">Transcription regulation</keyword>
<dbReference type="SUPFAM" id="SSF88946">
    <property type="entry name" value="Sigma2 domain of RNA polymerase sigma factors"/>
    <property type="match status" value="1"/>
</dbReference>
<dbReference type="GO" id="GO:0003677">
    <property type="term" value="F:DNA binding"/>
    <property type="evidence" value="ECO:0007669"/>
    <property type="project" value="UniProtKB-KW"/>
</dbReference>
<evidence type="ECO:0000256" key="4">
    <source>
        <dbReference type="ARBA" id="ARBA00023125"/>
    </source>
</evidence>
<evidence type="ECO:0000313" key="9">
    <source>
        <dbReference type="Proteomes" id="UP000030401"/>
    </source>
</evidence>
<dbReference type="PANTHER" id="PTHR43133:SF8">
    <property type="entry name" value="RNA POLYMERASE SIGMA FACTOR HI_1459-RELATED"/>
    <property type="match status" value="1"/>
</dbReference>
<comment type="similarity">
    <text evidence="1">Belongs to the sigma-70 factor family. ECF subfamily.</text>
</comment>
<dbReference type="Pfam" id="PF08281">
    <property type="entry name" value="Sigma70_r4_2"/>
    <property type="match status" value="1"/>
</dbReference>
<name>A0A0A5FZW8_9BACI</name>
<keyword evidence="9" id="KW-1185">Reference proteome</keyword>
<dbReference type="InterPro" id="IPR039425">
    <property type="entry name" value="RNA_pol_sigma-70-like"/>
</dbReference>
<protein>
    <recommendedName>
        <fullName evidence="10">RNA polymerase sigma factor</fullName>
    </recommendedName>
</protein>
<reference evidence="8 9" key="1">
    <citation type="submission" date="2013-08" db="EMBL/GenBank/DDBJ databases">
        <authorList>
            <person name="Huang J."/>
            <person name="Wang G."/>
        </authorList>
    </citation>
    <scope>NUCLEOTIDE SEQUENCE [LARGE SCALE GENOMIC DNA]</scope>
    <source>
        <strain evidence="8 9">JSM 072002</strain>
    </source>
</reference>
<gene>
    <name evidence="8" type="ORF">N784_13595</name>
</gene>
<dbReference type="NCBIfam" id="TIGR02937">
    <property type="entry name" value="sigma70-ECF"/>
    <property type="match status" value="1"/>
</dbReference>
<dbReference type="STRING" id="1385512.N784_13595"/>
<dbReference type="eggNOG" id="COG1595">
    <property type="taxonomic scope" value="Bacteria"/>
</dbReference>
<evidence type="ECO:0000256" key="2">
    <source>
        <dbReference type="ARBA" id="ARBA00023015"/>
    </source>
</evidence>
<dbReference type="GO" id="GO:0006352">
    <property type="term" value="P:DNA-templated transcription initiation"/>
    <property type="evidence" value="ECO:0007669"/>
    <property type="project" value="InterPro"/>
</dbReference>
<dbReference type="GO" id="GO:0016987">
    <property type="term" value="F:sigma factor activity"/>
    <property type="evidence" value="ECO:0007669"/>
    <property type="project" value="UniProtKB-KW"/>
</dbReference>
<dbReference type="PANTHER" id="PTHR43133">
    <property type="entry name" value="RNA POLYMERASE ECF-TYPE SIGMA FACTO"/>
    <property type="match status" value="1"/>
</dbReference>
<evidence type="ECO:0000259" key="6">
    <source>
        <dbReference type="Pfam" id="PF04542"/>
    </source>
</evidence>
<evidence type="ECO:0000313" key="8">
    <source>
        <dbReference type="EMBL" id="KGX84365.1"/>
    </source>
</evidence>
<evidence type="ECO:0000256" key="1">
    <source>
        <dbReference type="ARBA" id="ARBA00010641"/>
    </source>
</evidence>
<feature type="domain" description="RNA polymerase sigma-70 region 2" evidence="6">
    <location>
        <begin position="11"/>
        <end position="76"/>
    </location>
</feature>
<keyword evidence="4" id="KW-0238">DNA-binding</keyword>
<dbReference type="InterPro" id="IPR007627">
    <property type="entry name" value="RNA_pol_sigma70_r2"/>
</dbReference>
<dbReference type="SUPFAM" id="SSF88659">
    <property type="entry name" value="Sigma3 and sigma4 domains of RNA polymerase sigma factors"/>
    <property type="match status" value="1"/>
</dbReference>
<dbReference type="OrthoDB" id="9794508at2"/>
<dbReference type="InterPro" id="IPR013325">
    <property type="entry name" value="RNA_pol_sigma_r2"/>
</dbReference>